<evidence type="ECO:0000313" key="3">
    <source>
        <dbReference type="Proteomes" id="UP000242188"/>
    </source>
</evidence>
<dbReference type="Proteomes" id="UP000242188">
    <property type="component" value="Unassembled WGS sequence"/>
</dbReference>
<organism evidence="2 3">
    <name type="scientific">Mizuhopecten yessoensis</name>
    <name type="common">Japanese scallop</name>
    <name type="synonym">Patinopecten yessoensis</name>
    <dbReference type="NCBI Taxonomy" id="6573"/>
    <lineage>
        <taxon>Eukaryota</taxon>
        <taxon>Metazoa</taxon>
        <taxon>Spiralia</taxon>
        <taxon>Lophotrochozoa</taxon>
        <taxon>Mollusca</taxon>
        <taxon>Bivalvia</taxon>
        <taxon>Autobranchia</taxon>
        <taxon>Pteriomorphia</taxon>
        <taxon>Pectinida</taxon>
        <taxon>Pectinoidea</taxon>
        <taxon>Pectinidae</taxon>
        <taxon>Mizuhopecten</taxon>
    </lineage>
</organism>
<comment type="caution">
    <text evidence="2">The sequence shown here is derived from an EMBL/GenBank/DDBJ whole genome shotgun (WGS) entry which is preliminary data.</text>
</comment>
<protein>
    <submittedName>
        <fullName evidence="2">Uncharacterized protein</fullName>
    </submittedName>
</protein>
<feature type="compositionally biased region" description="Low complexity" evidence="1">
    <location>
        <begin position="43"/>
        <end position="52"/>
    </location>
</feature>
<evidence type="ECO:0000313" key="2">
    <source>
        <dbReference type="EMBL" id="OWF39289.1"/>
    </source>
</evidence>
<dbReference type="EMBL" id="NEDP02005532">
    <property type="protein sequence ID" value="OWF39289.1"/>
    <property type="molecule type" value="Genomic_DNA"/>
</dbReference>
<name>A0A210PS25_MIZYE</name>
<sequence length="356" mass="39021">MVKQRAKASKGKKKVLVRKTRSAGPPSPLSSSPLSDDIDDTIDAIPPSSPSTHVRPSIHYGPRIRGPSIARGLGTRRAFGPRVSGPSTGQRRFPTPIMANGRIVTGAKANQRSSEGLCDPRPVDEQAPSNTKSKLEIPGYLLTKIKAFTKKARNSRRKGLCDSDENDEDVDDDLDKDYGPKLDEQRQNPNDNDDQVDLVINTPSATPIVRPIPSSNPAAAGDLPPLKEGLFFTGKVKKNDRMRAERRQKVGARKKRECPLCMRQEVQVVRHLKEVHAMTAAGAKHEVIGTKAKEAAATKTVKECPIAGCTSVVVRLDMHLQKRHKVSPEQSSRLTKMAKKYSDHTELELTQPLACS</sequence>
<proteinExistence type="predicted"/>
<reference evidence="2 3" key="1">
    <citation type="journal article" date="2017" name="Nat. Ecol. Evol.">
        <title>Scallop genome provides insights into evolution of bilaterian karyotype and development.</title>
        <authorList>
            <person name="Wang S."/>
            <person name="Zhang J."/>
            <person name="Jiao W."/>
            <person name="Li J."/>
            <person name="Xun X."/>
            <person name="Sun Y."/>
            <person name="Guo X."/>
            <person name="Huan P."/>
            <person name="Dong B."/>
            <person name="Zhang L."/>
            <person name="Hu X."/>
            <person name="Sun X."/>
            <person name="Wang J."/>
            <person name="Zhao C."/>
            <person name="Wang Y."/>
            <person name="Wang D."/>
            <person name="Huang X."/>
            <person name="Wang R."/>
            <person name="Lv J."/>
            <person name="Li Y."/>
            <person name="Zhang Z."/>
            <person name="Liu B."/>
            <person name="Lu W."/>
            <person name="Hui Y."/>
            <person name="Liang J."/>
            <person name="Zhou Z."/>
            <person name="Hou R."/>
            <person name="Li X."/>
            <person name="Liu Y."/>
            <person name="Li H."/>
            <person name="Ning X."/>
            <person name="Lin Y."/>
            <person name="Zhao L."/>
            <person name="Xing Q."/>
            <person name="Dou J."/>
            <person name="Li Y."/>
            <person name="Mao J."/>
            <person name="Guo H."/>
            <person name="Dou H."/>
            <person name="Li T."/>
            <person name="Mu C."/>
            <person name="Jiang W."/>
            <person name="Fu Q."/>
            <person name="Fu X."/>
            <person name="Miao Y."/>
            <person name="Liu J."/>
            <person name="Yu Q."/>
            <person name="Li R."/>
            <person name="Liao H."/>
            <person name="Li X."/>
            <person name="Kong Y."/>
            <person name="Jiang Z."/>
            <person name="Chourrout D."/>
            <person name="Li R."/>
            <person name="Bao Z."/>
        </authorList>
    </citation>
    <scope>NUCLEOTIDE SEQUENCE [LARGE SCALE GENOMIC DNA]</scope>
    <source>
        <strain evidence="2 3">PY_sf001</strain>
    </source>
</reference>
<gene>
    <name evidence="2" type="ORF">KP79_PYT22709</name>
</gene>
<keyword evidence="3" id="KW-1185">Reference proteome</keyword>
<feature type="compositionally biased region" description="Basic residues" evidence="1">
    <location>
        <begin position="1"/>
        <end position="21"/>
    </location>
</feature>
<evidence type="ECO:0000256" key="1">
    <source>
        <dbReference type="SAM" id="MobiDB-lite"/>
    </source>
</evidence>
<feature type="region of interest" description="Disordered" evidence="1">
    <location>
        <begin position="152"/>
        <end position="198"/>
    </location>
</feature>
<feature type="compositionally biased region" description="Basic and acidic residues" evidence="1">
    <location>
        <begin position="176"/>
        <end position="186"/>
    </location>
</feature>
<accession>A0A210PS25</accession>
<feature type="region of interest" description="Disordered" evidence="1">
    <location>
        <begin position="323"/>
        <end position="343"/>
    </location>
</feature>
<feature type="compositionally biased region" description="Acidic residues" evidence="1">
    <location>
        <begin position="162"/>
        <end position="175"/>
    </location>
</feature>
<feature type="region of interest" description="Disordered" evidence="1">
    <location>
        <begin position="1"/>
        <end position="136"/>
    </location>
</feature>
<dbReference type="AlphaFoldDB" id="A0A210PS25"/>